<dbReference type="InterPro" id="IPR036457">
    <property type="entry name" value="PPM-type-like_dom_sf"/>
</dbReference>
<dbReference type="InterPro" id="IPR000719">
    <property type="entry name" value="Prot_kinase_dom"/>
</dbReference>
<evidence type="ECO:0000256" key="1">
    <source>
        <dbReference type="ARBA" id="ARBA00022679"/>
    </source>
</evidence>
<dbReference type="Gene3D" id="3.30.200.20">
    <property type="entry name" value="Phosphorylase Kinase, domain 1"/>
    <property type="match status" value="1"/>
</dbReference>
<keyword evidence="2" id="KW-0547">Nucleotide-binding</keyword>
<evidence type="ECO:0000313" key="8">
    <source>
        <dbReference type="EMBL" id="QGM44301.1"/>
    </source>
</evidence>
<dbReference type="PANTHER" id="PTHR43289:SF6">
    <property type="entry name" value="SERINE_THREONINE-PROTEIN KINASE NEKL-3"/>
    <property type="match status" value="1"/>
</dbReference>
<dbReference type="Proteomes" id="UP000309061">
    <property type="component" value="Chromosome"/>
</dbReference>
<dbReference type="InterPro" id="IPR001932">
    <property type="entry name" value="PPM-type_phosphatase-like_dom"/>
</dbReference>
<organism evidence="8 9">
    <name type="scientific">Methylocystis heyeri</name>
    <dbReference type="NCBI Taxonomy" id="391905"/>
    <lineage>
        <taxon>Bacteria</taxon>
        <taxon>Pseudomonadati</taxon>
        <taxon>Pseudomonadota</taxon>
        <taxon>Alphaproteobacteria</taxon>
        <taxon>Hyphomicrobiales</taxon>
        <taxon>Methylocystaceae</taxon>
        <taxon>Methylocystis</taxon>
    </lineage>
</organism>
<keyword evidence="1" id="KW-0808">Transferase</keyword>
<dbReference type="KEGG" id="mhey:H2LOC_000495"/>
<dbReference type="GO" id="GO:0005524">
    <property type="term" value="F:ATP binding"/>
    <property type="evidence" value="ECO:0007669"/>
    <property type="project" value="UniProtKB-KW"/>
</dbReference>
<accession>A0A6B8KBB6</accession>
<evidence type="ECO:0000256" key="3">
    <source>
        <dbReference type="ARBA" id="ARBA00022777"/>
    </source>
</evidence>
<dbReference type="Pfam" id="PF13672">
    <property type="entry name" value="PP2C_2"/>
    <property type="match status" value="1"/>
</dbReference>
<evidence type="ECO:0000256" key="5">
    <source>
        <dbReference type="SAM" id="Phobius"/>
    </source>
</evidence>
<dbReference type="RefSeq" id="WP_136494608.1">
    <property type="nucleotide sequence ID" value="NZ_CP046052.1"/>
</dbReference>
<keyword evidence="5" id="KW-0812">Transmembrane</keyword>
<protein>
    <submittedName>
        <fullName evidence="8">Protein kinase</fullName>
    </submittedName>
</protein>
<dbReference type="Gene3D" id="3.60.40.10">
    <property type="entry name" value="PPM-type phosphatase domain"/>
    <property type="match status" value="1"/>
</dbReference>
<keyword evidence="4" id="KW-0067">ATP-binding</keyword>
<dbReference type="OrthoDB" id="9801841at2"/>
<evidence type="ECO:0000256" key="4">
    <source>
        <dbReference type="ARBA" id="ARBA00022840"/>
    </source>
</evidence>
<keyword evidence="9" id="KW-1185">Reference proteome</keyword>
<dbReference type="InterPro" id="IPR011009">
    <property type="entry name" value="Kinase-like_dom_sf"/>
</dbReference>
<reference evidence="8 9" key="1">
    <citation type="submission" date="2019-11" db="EMBL/GenBank/DDBJ databases">
        <title>The genome sequence of Methylocystis heyeri.</title>
        <authorList>
            <person name="Oshkin I.Y."/>
            <person name="Miroshnikov K."/>
            <person name="Dedysh S.N."/>
        </authorList>
    </citation>
    <scope>NUCLEOTIDE SEQUENCE [LARGE SCALE GENOMIC DNA]</scope>
    <source>
        <strain evidence="8 9">H2</strain>
    </source>
</reference>
<sequence length="570" mass="62325">MLSRYDHDLRVEIGFCTETGRRRDNQDYVAACSGPLGPGSLHGLVAAVADGVGGHKGGREAAETAVRGFIEAYFASPETIGVARAAARALESINGWIAAQARVDQKLAGMATTFSALIFSRRSAYLAHVGDSRAYRLRGEDFEQLTNDHVLGRGESAHALIRAVGFEDVLRVDHASHALCLHDRFLLCSDGVHAFLRREAIRKLLAERVSPQEAAERLVAAALAAGSDDNATALVADVVDLPPADQGALSQLAAGLRIGEPPAPGEVVDDYRLERIISQGRNSRLLLATDLRNGRPLVVKFPLARVADDASRRRAFVNEAWVAGRIRSPYVGEIVEPEEGRRTQLYSVMPFYEGETLEARLARAPKIELEEGLSIATRLARAVAAHRAGVVHRDIKADNVILLKDGSLRLVDLGVCRVPRLEDFCPEDIPGTPSYMAPELFLGASGDEASDLFALGVTLYRAFARDYPYGEIEPFSTPRFGRPRPLIVKRPDLPAWINAAILRAVAADPRDRFGDVVEFAFELENGALRNIAPPATKKPLYERNPLVFWKSLSLILAFLLFLALIPRAWR</sequence>
<feature type="transmembrane region" description="Helical" evidence="5">
    <location>
        <begin position="546"/>
        <end position="565"/>
    </location>
</feature>
<feature type="domain" description="PPM-type phosphatase" evidence="7">
    <location>
        <begin position="12"/>
        <end position="238"/>
    </location>
</feature>
<dbReference type="CDD" id="cd14014">
    <property type="entry name" value="STKc_PknB_like"/>
    <property type="match status" value="1"/>
</dbReference>
<dbReference type="PROSITE" id="PS51746">
    <property type="entry name" value="PPM_2"/>
    <property type="match status" value="1"/>
</dbReference>
<keyword evidence="3 8" id="KW-0418">Kinase</keyword>
<dbReference type="Pfam" id="PF00069">
    <property type="entry name" value="Pkinase"/>
    <property type="match status" value="1"/>
</dbReference>
<dbReference type="SMART" id="SM00331">
    <property type="entry name" value="PP2C_SIG"/>
    <property type="match status" value="1"/>
</dbReference>
<feature type="domain" description="Protein kinase" evidence="6">
    <location>
        <begin position="271"/>
        <end position="528"/>
    </location>
</feature>
<dbReference type="Gene3D" id="1.10.510.10">
    <property type="entry name" value="Transferase(Phosphotransferase) domain 1"/>
    <property type="match status" value="1"/>
</dbReference>
<dbReference type="GO" id="GO:0004674">
    <property type="term" value="F:protein serine/threonine kinase activity"/>
    <property type="evidence" value="ECO:0007669"/>
    <property type="project" value="TreeGrafter"/>
</dbReference>
<dbReference type="SUPFAM" id="SSF81606">
    <property type="entry name" value="PP2C-like"/>
    <property type="match status" value="1"/>
</dbReference>
<name>A0A6B8KBB6_9HYPH</name>
<dbReference type="CDD" id="cd00143">
    <property type="entry name" value="PP2Cc"/>
    <property type="match status" value="1"/>
</dbReference>
<dbReference type="PROSITE" id="PS50011">
    <property type="entry name" value="PROTEIN_KINASE_DOM"/>
    <property type="match status" value="1"/>
</dbReference>
<evidence type="ECO:0000256" key="2">
    <source>
        <dbReference type="ARBA" id="ARBA00022741"/>
    </source>
</evidence>
<gene>
    <name evidence="8" type="ORF">H2LOC_000495</name>
</gene>
<keyword evidence="5" id="KW-0472">Membrane</keyword>
<evidence type="ECO:0000259" key="6">
    <source>
        <dbReference type="PROSITE" id="PS50011"/>
    </source>
</evidence>
<dbReference type="AlphaFoldDB" id="A0A6B8KBB6"/>
<evidence type="ECO:0000259" key="7">
    <source>
        <dbReference type="PROSITE" id="PS51746"/>
    </source>
</evidence>
<keyword evidence="5" id="KW-1133">Transmembrane helix</keyword>
<dbReference type="SMART" id="SM00332">
    <property type="entry name" value="PP2Cc"/>
    <property type="match status" value="1"/>
</dbReference>
<dbReference type="SMART" id="SM00220">
    <property type="entry name" value="S_TKc"/>
    <property type="match status" value="1"/>
</dbReference>
<evidence type="ECO:0000313" key="9">
    <source>
        <dbReference type="Proteomes" id="UP000309061"/>
    </source>
</evidence>
<dbReference type="SUPFAM" id="SSF56112">
    <property type="entry name" value="Protein kinase-like (PK-like)"/>
    <property type="match status" value="1"/>
</dbReference>
<proteinExistence type="predicted"/>
<dbReference type="PANTHER" id="PTHR43289">
    <property type="entry name" value="MITOGEN-ACTIVATED PROTEIN KINASE KINASE KINASE 20-RELATED"/>
    <property type="match status" value="1"/>
</dbReference>
<dbReference type="PROSITE" id="PS00108">
    <property type="entry name" value="PROTEIN_KINASE_ST"/>
    <property type="match status" value="1"/>
</dbReference>
<dbReference type="EMBL" id="CP046052">
    <property type="protein sequence ID" value="QGM44301.1"/>
    <property type="molecule type" value="Genomic_DNA"/>
</dbReference>
<dbReference type="InterPro" id="IPR008271">
    <property type="entry name" value="Ser/Thr_kinase_AS"/>
</dbReference>